<evidence type="ECO:0000313" key="3">
    <source>
        <dbReference type="Proteomes" id="UP000199317"/>
    </source>
</evidence>
<reference evidence="3" key="1">
    <citation type="submission" date="2016-10" db="EMBL/GenBank/DDBJ databases">
        <authorList>
            <person name="Varghese N."/>
            <person name="Submissions S."/>
        </authorList>
    </citation>
    <scope>NUCLEOTIDE SEQUENCE [LARGE SCALE GENOMIC DNA]</scope>
    <source>
        <strain evidence="3">DSM 17101</strain>
    </source>
</reference>
<gene>
    <name evidence="2" type="ORF">SAMN04489708_12625</name>
</gene>
<dbReference type="Gene3D" id="3.40.50.450">
    <property type="match status" value="1"/>
</dbReference>
<proteinExistence type="predicted"/>
<dbReference type="InterPro" id="IPR005268">
    <property type="entry name" value="CHP00725"/>
</dbReference>
<dbReference type="OrthoDB" id="9794039at2"/>
<organism evidence="2 3">
    <name type="scientific">Paracidovorax cattleyae</name>
    <dbReference type="NCBI Taxonomy" id="80868"/>
    <lineage>
        <taxon>Bacteria</taxon>
        <taxon>Pseudomonadati</taxon>
        <taxon>Pseudomonadota</taxon>
        <taxon>Betaproteobacteria</taxon>
        <taxon>Burkholderiales</taxon>
        <taxon>Comamonadaceae</taxon>
        <taxon>Paracidovorax</taxon>
    </lineage>
</organism>
<dbReference type="InterPro" id="IPR041164">
    <property type="entry name" value="LDcluster4"/>
</dbReference>
<name>A0A1H0VHQ5_9BURK</name>
<keyword evidence="3" id="KW-1185">Reference proteome</keyword>
<evidence type="ECO:0000313" key="2">
    <source>
        <dbReference type="EMBL" id="SDP77893.1"/>
    </source>
</evidence>
<dbReference type="InterPro" id="IPR052341">
    <property type="entry name" value="LOG_family_nucleotidases"/>
</dbReference>
<feature type="region of interest" description="Disordered" evidence="1">
    <location>
        <begin position="1"/>
        <end position="56"/>
    </location>
</feature>
<evidence type="ECO:0000256" key="1">
    <source>
        <dbReference type="SAM" id="MobiDB-lite"/>
    </source>
</evidence>
<dbReference type="RefSeq" id="WP_092837334.1">
    <property type="nucleotide sequence ID" value="NZ_FNJL01000026.1"/>
</dbReference>
<evidence type="ECO:0008006" key="4">
    <source>
        <dbReference type="Google" id="ProtNLM"/>
    </source>
</evidence>
<protein>
    <recommendedName>
        <fullName evidence="4">TIGR00725 family protein</fullName>
    </recommendedName>
</protein>
<dbReference type="AlphaFoldDB" id="A0A1H0VHQ5"/>
<accession>A0A1H0VHQ5</accession>
<dbReference type="GO" id="GO:0005829">
    <property type="term" value="C:cytosol"/>
    <property type="evidence" value="ECO:0007669"/>
    <property type="project" value="TreeGrafter"/>
</dbReference>
<dbReference type="PANTHER" id="PTHR43393:SF3">
    <property type="entry name" value="LYSINE DECARBOXYLASE-LIKE PROTEIN"/>
    <property type="match status" value="1"/>
</dbReference>
<sequence>MQARRTDTQQGSEDGGPAPTTLPPAVRTALQQLAGHQRGPRRHRRPVGIIGPGDGGERECSAARQVARALAGAGIAIVCGGRGGVMAAASQGAAEAGGLAIGILPEEDERNANDWLGVALPTGMGEMRNALIARSAVCLVAIGGNMGTLSEMALGLKWGTPVFVMHGDVALPGAVPVADVAEMLARVAACLLE</sequence>
<dbReference type="EMBL" id="FNJL01000026">
    <property type="protein sequence ID" value="SDP77893.1"/>
    <property type="molecule type" value="Genomic_DNA"/>
</dbReference>
<dbReference type="PANTHER" id="PTHR43393">
    <property type="entry name" value="CYTOKININ RIBOSIDE 5'-MONOPHOSPHATE PHOSPHORIBOHYDROLASE"/>
    <property type="match status" value="1"/>
</dbReference>
<dbReference type="Proteomes" id="UP000199317">
    <property type="component" value="Unassembled WGS sequence"/>
</dbReference>
<dbReference type="NCBIfam" id="TIGR00725">
    <property type="entry name" value="TIGR00725 family protein"/>
    <property type="match status" value="1"/>
</dbReference>
<dbReference type="Pfam" id="PF18306">
    <property type="entry name" value="LDcluster4"/>
    <property type="match status" value="1"/>
</dbReference>
<dbReference type="SUPFAM" id="SSF102405">
    <property type="entry name" value="MCP/YpsA-like"/>
    <property type="match status" value="1"/>
</dbReference>